<reference evidence="6" key="2">
    <citation type="submission" date="2025-08" db="UniProtKB">
        <authorList>
            <consortium name="RefSeq"/>
        </authorList>
    </citation>
    <scope>IDENTIFICATION</scope>
    <source>
        <tissue evidence="6">Leaf</tissue>
    </source>
</reference>
<dbReference type="InterPro" id="IPR027417">
    <property type="entry name" value="P-loop_NTPase"/>
</dbReference>
<feature type="non-terminal residue" evidence="6">
    <location>
        <position position="189"/>
    </location>
</feature>
<dbReference type="eggNOG" id="KOG1584">
    <property type="taxonomic scope" value="Eukaryota"/>
</dbReference>
<dbReference type="Proteomes" id="UP000189701">
    <property type="component" value="Unplaced"/>
</dbReference>
<dbReference type="Pfam" id="PF00685">
    <property type="entry name" value="Sulfotransfer_1"/>
    <property type="match status" value="1"/>
</dbReference>
<dbReference type="SUPFAM" id="SSF52540">
    <property type="entry name" value="P-loop containing nucleoside triphosphate hydrolases"/>
    <property type="match status" value="1"/>
</dbReference>
<evidence type="ECO:0000313" key="6">
    <source>
        <dbReference type="RefSeq" id="XP_009785331.1"/>
    </source>
</evidence>
<dbReference type="InterPro" id="IPR000863">
    <property type="entry name" value="Sulfotransferase_dom"/>
</dbReference>
<keyword evidence="2 3" id="KW-0808">Transferase</keyword>
<dbReference type="RefSeq" id="XP_009785331.1">
    <property type="nucleotide sequence ID" value="XM_009787029.1"/>
</dbReference>
<name>A0A1U7X6M3_NICSY</name>
<organism evidence="5 6">
    <name type="scientific">Nicotiana sylvestris</name>
    <name type="common">Wood tobacco</name>
    <name type="synonym">South American tobacco</name>
    <dbReference type="NCBI Taxonomy" id="4096"/>
    <lineage>
        <taxon>Eukaryota</taxon>
        <taxon>Viridiplantae</taxon>
        <taxon>Streptophyta</taxon>
        <taxon>Embryophyta</taxon>
        <taxon>Tracheophyta</taxon>
        <taxon>Spermatophyta</taxon>
        <taxon>Magnoliopsida</taxon>
        <taxon>eudicotyledons</taxon>
        <taxon>Gunneridae</taxon>
        <taxon>Pentapetalae</taxon>
        <taxon>asterids</taxon>
        <taxon>lamiids</taxon>
        <taxon>Solanales</taxon>
        <taxon>Solanaceae</taxon>
        <taxon>Nicotianoideae</taxon>
        <taxon>Nicotianeae</taxon>
        <taxon>Nicotiana</taxon>
    </lineage>
</organism>
<reference evidence="5" key="1">
    <citation type="journal article" date="2013" name="Genome Biol.">
        <title>Reference genomes and transcriptomes of Nicotiana sylvestris and Nicotiana tomentosiformis.</title>
        <authorList>
            <person name="Sierro N."/>
            <person name="Battey J.N."/>
            <person name="Ouadi S."/>
            <person name="Bovet L."/>
            <person name="Goepfert S."/>
            <person name="Bakaher N."/>
            <person name="Peitsch M.C."/>
            <person name="Ivanov N.V."/>
        </authorList>
    </citation>
    <scope>NUCLEOTIDE SEQUENCE [LARGE SCALE GENOMIC DNA]</scope>
</reference>
<dbReference type="PANTHER" id="PTHR11783">
    <property type="entry name" value="SULFOTRANSFERASE SULT"/>
    <property type="match status" value="1"/>
</dbReference>
<evidence type="ECO:0000256" key="1">
    <source>
        <dbReference type="ARBA" id="ARBA00005771"/>
    </source>
</evidence>
<dbReference type="Gene3D" id="3.40.50.300">
    <property type="entry name" value="P-loop containing nucleotide triphosphate hydrolases"/>
    <property type="match status" value="1"/>
</dbReference>
<evidence type="ECO:0000313" key="5">
    <source>
        <dbReference type="Proteomes" id="UP000189701"/>
    </source>
</evidence>
<evidence type="ECO:0000259" key="4">
    <source>
        <dbReference type="Pfam" id="PF00685"/>
    </source>
</evidence>
<evidence type="ECO:0000256" key="3">
    <source>
        <dbReference type="RuleBase" id="RU361155"/>
    </source>
</evidence>
<accession>A0A1U7X6M3</accession>
<gene>
    <name evidence="6" type="primary">LOC104233605</name>
</gene>
<protein>
    <recommendedName>
        <fullName evidence="3">Sulfotransferase</fullName>
        <ecNumber evidence="3">2.8.2.-</ecNumber>
    </recommendedName>
</protein>
<dbReference type="STRING" id="4096.A0A1U7X6M3"/>
<sequence length="189" mass="21920">MKSSSPSKTKRLCANGENSKEIMGMKYNEIISTLPKRETPYPPYELCQYQGFWFPFIFLQGIIFLPEIFKAHEPSDIFLCSYPKSGTTWLKALAFSIMTRDHFFDNDSTNPLLNKLLHEFIPAMEVDYVNNPSLLDTELPLLATHLPYPLLPPSILESDCKIIYICREPKDTFVSLWHFSQRSRENMAE</sequence>
<dbReference type="AlphaFoldDB" id="A0A1U7X6M3"/>
<proteinExistence type="inferred from homology"/>
<keyword evidence="5" id="KW-1185">Reference proteome</keyword>
<feature type="domain" description="Sulfotransferase" evidence="4">
    <location>
        <begin position="74"/>
        <end position="184"/>
    </location>
</feature>
<evidence type="ECO:0000256" key="2">
    <source>
        <dbReference type="ARBA" id="ARBA00022679"/>
    </source>
</evidence>
<dbReference type="GO" id="GO:0008146">
    <property type="term" value="F:sulfotransferase activity"/>
    <property type="evidence" value="ECO:0007669"/>
    <property type="project" value="InterPro"/>
</dbReference>
<comment type="similarity">
    <text evidence="1 3">Belongs to the sulfotransferase 1 family.</text>
</comment>
<dbReference type="EC" id="2.8.2.-" evidence="3"/>